<dbReference type="AlphaFoldDB" id="M6VE48"/>
<evidence type="ECO:0000313" key="2">
    <source>
        <dbReference type="Proteomes" id="UP000012112"/>
    </source>
</evidence>
<name>M6VE48_9LEPT</name>
<reference evidence="1 2" key="1">
    <citation type="submission" date="2013-01" db="EMBL/GenBank/DDBJ databases">
        <authorList>
            <person name="Harkins D.M."/>
            <person name="Durkin A.S."/>
            <person name="Brinkac L.M."/>
            <person name="Haft D.H."/>
            <person name="Selengut J.D."/>
            <person name="Sanka R."/>
            <person name="DePew J."/>
            <person name="Purushe J."/>
            <person name="Matthias M.A."/>
            <person name="Vinetz J.M."/>
            <person name="Sutton G.G."/>
            <person name="Nierman W.C."/>
            <person name="Fouts D.E."/>
        </authorList>
    </citation>
    <scope>NUCLEOTIDE SEQUENCE [LARGE SCALE GENOMIC DNA]</scope>
    <source>
        <strain evidence="1 2">HAI1536</strain>
    </source>
</reference>
<sequence>MKGIDVEVILSNAPPPLCRSFEITSAFFVSMSAQQIVFYNKLKLKTIVVSYFL</sequence>
<dbReference type="EMBL" id="AKWD02000005">
    <property type="protein sequence ID" value="EMO55747.1"/>
    <property type="molecule type" value="Genomic_DNA"/>
</dbReference>
<accession>M6VE48</accession>
<proteinExistence type="predicted"/>
<gene>
    <name evidence="1" type="ORF">LEP1GSC172_0434</name>
</gene>
<dbReference type="Proteomes" id="UP000012112">
    <property type="component" value="Unassembled WGS sequence"/>
</dbReference>
<comment type="caution">
    <text evidence="1">The sequence shown here is derived from an EMBL/GenBank/DDBJ whole genome shotgun (WGS) entry which is preliminary data.</text>
</comment>
<organism evidence="1 2">
    <name type="scientific">Leptospira noguchii</name>
    <dbReference type="NCBI Taxonomy" id="28182"/>
    <lineage>
        <taxon>Bacteria</taxon>
        <taxon>Pseudomonadati</taxon>
        <taxon>Spirochaetota</taxon>
        <taxon>Spirochaetia</taxon>
        <taxon>Leptospirales</taxon>
        <taxon>Leptospiraceae</taxon>
        <taxon>Leptospira</taxon>
    </lineage>
</organism>
<evidence type="ECO:0000313" key="1">
    <source>
        <dbReference type="EMBL" id="EMO55747.1"/>
    </source>
</evidence>
<protein>
    <submittedName>
        <fullName evidence="1">Uncharacterized protein</fullName>
    </submittedName>
</protein>